<dbReference type="InterPro" id="IPR042453">
    <property type="entry name" value="WDR53"/>
</dbReference>
<dbReference type="Proteomes" id="UP000714275">
    <property type="component" value="Unassembled WGS sequence"/>
</dbReference>
<organism evidence="1 2">
    <name type="scientific">Suillus placidus</name>
    <dbReference type="NCBI Taxonomy" id="48579"/>
    <lineage>
        <taxon>Eukaryota</taxon>
        <taxon>Fungi</taxon>
        <taxon>Dikarya</taxon>
        <taxon>Basidiomycota</taxon>
        <taxon>Agaricomycotina</taxon>
        <taxon>Agaricomycetes</taxon>
        <taxon>Agaricomycetidae</taxon>
        <taxon>Boletales</taxon>
        <taxon>Suillineae</taxon>
        <taxon>Suillaceae</taxon>
        <taxon>Suillus</taxon>
    </lineage>
</organism>
<comment type="caution">
    <text evidence="1">The sequence shown here is derived from an EMBL/GenBank/DDBJ whole genome shotgun (WGS) entry which is preliminary data.</text>
</comment>
<dbReference type="InterPro" id="IPR001680">
    <property type="entry name" value="WD40_rpt"/>
</dbReference>
<name>A0A9P6ZM49_9AGAM</name>
<dbReference type="EMBL" id="JABBWD010000056">
    <property type="protein sequence ID" value="KAG1771885.1"/>
    <property type="molecule type" value="Genomic_DNA"/>
</dbReference>
<dbReference type="AlphaFoldDB" id="A0A9P6ZM49"/>
<dbReference type="PANTHER" id="PTHR44666">
    <property type="entry name" value="WD REPEAT-CONTAINING PROTEIN 53"/>
    <property type="match status" value="1"/>
</dbReference>
<evidence type="ECO:0000313" key="2">
    <source>
        <dbReference type="Proteomes" id="UP000714275"/>
    </source>
</evidence>
<dbReference type="InterPro" id="IPR015943">
    <property type="entry name" value="WD40/YVTN_repeat-like_dom_sf"/>
</dbReference>
<evidence type="ECO:0000313" key="1">
    <source>
        <dbReference type="EMBL" id="KAG1771885.1"/>
    </source>
</evidence>
<accession>A0A9P6ZM49</accession>
<dbReference type="OrthoDB" id="2161379at2759"/>
<dbReference type="PANTHER" id="PTHR44666:SF1">
    <property type="entry name" value="WD REPEAT-CONTAINING PROTEIN 53"/>
    <property type="match status" value="1"/>
</dbReference>
<evidence type="ECO:0008006" key="3">
    <source>
        <dbReference type="Google" id="ProtNLM"/>
    </source>
</evidence>
<proteinExistence type="predicted"/>
<reference evidence="1" key="1">
    <citation type="journal article" date="2020" name="New Phytol.">
        <title>Comparative genomics reveals dynamic genome evolution in host specialist ectomycorrhizal fungi.</title>
        <authorList>
            <person name="Lofgren L.A."/>
            <person name="Nguyen N.H."/>
            <person name="Vilgalys R."/>
            <person name="Ruytinx J."/>
            <person name="Liao H.L."/>
            <person name="Branco S."/>
            <person name="Kuo A."/>
            <person name="LaButti K."/>
            <person name="Lipzen A."/>
            <person name="Andreopoulos W."/>
            <person name="Pangilinan J."/>
            <person name="Riley R."/>
            <person name="Hundley H."/>
            <person name="Na H."/>
            <person name="Barry K."/>
            <person name="Grigoriev I.V."/>
            <person name="Stajich J.E."/>
            <person name="Kennedy P.G."/>
        </authorList>
    </citation>
    <scope>NUCLEOTIDE SEQUENCE</scope>
    <source>
        <strain evidence="1">DOB743</strain>
    </source>
</reference>
<dbReference type="Gene3D" id="2.130.10.10">
    <property type="entry name" value="YVTN repeat-like/Quinoprotein amine dehydrogenase"/>
    <property type="match status" value="2"/>
</dbReference>
<dbReference type="SUPFAM" id="SSF50978">
    <property type="entry name" value="WD40 repeat-like"/>
    <property type="match status" value="1"/>
</dbReference>
<dbReference type="InterPro" id="IPR036322">
    <property type="entry name" value="WD40_repeat_dom_sf"/>
</dbReference>
<sequence>MEETPYTCRQTLKTPAPISCLAEGLSDHFFAGSDDGSVRVYNQETLKVVKAIRGLGEVSSVVCMSHTAGGLGDMWVASNRHALRFAMDTEKMILAMADATLTLELGANDDDVLNELSLNQKNTQLAFCLDSGIVGVVDLSTKEVTRMKTSHDNVCIFRGSGACLAQVAMQICGTVKFIPDRSSELVSGGYDSRLLHHDFHQRTVLSRFDLGSLTFGVFSYHSFLIFPMSGTSAQSSGVSMSPPFILSSGMSPSGILAAGTADGRVWIGTGGEKMSGVSSGTSVKKKRRKWEGLRPDEALTADVGHGPIVALAFIGPHTLLTSTLMGQVTLHEIGGLTADGKLDISPKWTKGTTDVNKVNAIIATGGLIIIGGLSKSGGGMIEVWEKGSKSGDA</sequence>
<protein>
    <recommendedName>
        <fullName evidence="3">WD40 repeat-like protein</fullName>
    </recommendedName>
</protein>
<dbReference type="SMART" id="SM00320">
    <property type="entry name" value="WD40"/>
    <property type="match status" value="2"/>
</dbReference>
<gene>
    <name evidence="1" type="ORF">EV702DRAFT_634015</name>
</gene>
<keyword evidence="2" id="KW-1185">Reference proteome</keyword>